<sequence>MRLKSMPALEVNEISKTLGSFHLSKTSFRAEKGEVFGTLATLKLSARMFCFYALVYTKPQWKEVFRNAIRPRGA</sequence>
<reference evidence="1 2" key="1">
    <citation type="submission" date="2015-04" db="EMBL/GenBank/DDBJ databases">
        <title>The complete genome sequence of the hyperthermophilic, obligate iron-reducing archaeon Geoglobus ahangari strain 234T.</title>
        <authorList>
            <person name="Manzella M.P."/>
            <person name="Holmes D.E."/>
            <person name="Rocheleau J.M."/>
            <person name="Chung A."/>
            <person name="Reguera G."/>
            <person name="Kashefi K."/>
        </authorList>
    </citation>
    <scope>NUCLEOTIDE SEQUENCE [LARGE SCALE GENOMIC DNA]</scope>
    <source>
        <strain evidence="1 2">234</strain>
    </source>
</reference>
<keyword evidence="2" id="KW-1185">Reference proteome</keyword>
<dbReference type="Proteomes" id="UP000034723">
    <property type="component" value="Chromosome"/>
</dbReference>
<dbReference type="KEGG" id="gah:GAH_00704"/>
<dbReference type="AlphaFoldDB" id="A0A0F7DBZ7"/>
<evidence type="ECO:0000313" key="2">
    <source>
        <dbReference type="Proteomes" id="UP000034723"/>
    </source>
</evidence>
<dbReference type="HOGENOM" id="CLU_2678714_0_0_2"/>
<evidence type="ECO:0000313" key="1">
    <source>
        <dbReference type="EMBL" id="AKG91961.1"/>
    </source>
</evidence>
<dbReference type="EMBL" id="CP011267">
    <property type="protein sequence ID" value="AKG91961.1"/>
    <property type="molecule type" value="Genomic_DNA"/>
</dbReference>
<gene>
    <name evidence="1" type="ORF">GAH_00704</name>
</gene>
<dbReference type="InParanoid" id="A0A0F7DBZ7"/>
<organism evidence="1 2">
    <name type="scientific">Geoglobus ahangari</name>
    <dbReference type="NCBI Taxonomy" id="113653"/>
    <lineage>
        <taxon>Archaea</taxon>
        <taxon>Methanobacteriati</taxon>
        <taxon>Methanobacteriota</taxon>
        <taxon>Archaeoglobi</taxon>
        <taxon>Archaeoglobales</taxon>
        <taxon>Archaeoglobaceae</taxon>
        <taxon>Geoglobus</taxon>
    </lineage>
</organism>
<name>A0A0F7DBZ7_9EURY</name>
<accession>A0A0F7DBZ7</accession>
<proteinExistence type="predicted"/>
<protein>
    <submittedName>
        <fullName evidence="1">Uncharacterized protein</fullName>
    </submittedName>
</protein>